<sequence>MSNRKLLLNRVLIVEDWGLGKERQKIVDRLLGCSVTRLLGYKGVVKQRKPKFLIPHSSFLTPFHKAPAL</sequence>
<organism evidence="1 2">
    <name type="scientific">Nitratifractor salsuginis (strain DSM 16511 / JCM 12458 / E9I37-1)</name>
    <dbReference type="NCBI Taxonomy" id="749222"/>
    <lineage>
        <taxon>Bacteria</taxon>
        <taxon>Pseudomonadati</taxon>
        <taxon>Campylobacterota</taxon>
        <taxon>Epsilonproteobacteria</taxon>
        <taxon>Campylobacterales</taxon>
        <taxon>Sulfurovaceae</taxon>
        <taxon>Nitratifractor</taxon>
    </lineage>
</organism>
<dbReference type="KEGG" id="nsa:Nitsa_1144"/>
<proteinExistence type="predicted"/>
<dbReference type="EMBL" id="CP002452">
    <property type="protein sequence ID" value="ADV46397.1"/>
    <property type="molecule type" value="Genomic_DNA"/>
</dbReference>
<accession>E6WY23</accession>
<name>E6WY23_NITSE</name>
<dbReference type="HOGENOM" id="CLU_2771708_0_0_7"/>
<reference evidence="2" key="2">
    <citation type="submission" date="2011-01" db="EMBL/GenBank/DDBJ databases">
        <title>The complete genome of Nitratifractor salsuginis DSM 16511.</title>
        <authorList>
            <consortium name="US DOE Joint Genome Institute (JGI-PGF)"/>
            <person name="Lucas S."/>
            <person name="Copeland A."/>
            <person name="Lapidus A."/>
            <person name="Bruce D."/>
            <person name="Goodwin L."/>
            <person name="Pitluck S."/>
            <person name="Kyrpides N."/>
            <person name="Mavromatis K."/>
            <person name="Ivanova N."/>
            <person name="Mikhailova N."/>
            <person name="Zeytun A."/>
            <person name="Detter J.C."/>
            <person name="Tapia R."/>
            <person name="Han C."/>
            <person name="Land M."/>
            <person name="Hauser L."/>
            <person name="Markowitz V."/>
            <person name="Cheng J.-F."/>
            <person name="Hugenholtz P."/>
            <person name="Woyke T."/>
            <person name="Wu D."/>
            <person name="Tindall B."/>
            <person name="Schuetze A."/>
            <person name="Brambilla E."/>
            <person name="Klenk H.-P."/>
            <person name="Eisen J.A."/>
        </authorList>
    </citation>
    <scope>NUCLEOTIDE SEQUENCE [LARGE SCALE GENOMIC DNA]</scope>
    <source>
        <strain evidence="2">DSM 16511 / JCM 12458 / E9I37-1</strain>
    </source>
</reference>
<evidence type="ECO:0000313" key="2">
    <source>
        <dbReference type="Proteomes" id="UP000008633"/>
    </source>
</evidence>
<dbReference type="AlphaFoldDB" id="E6WY23"/>
<dbReference type="STRING" id="749222.Nitsa_1144"/>
<gene>
    <name evidence="1" type="ordered locus">Nitsa_1144</name>
</gene>
<evidence type="ECO:0000313" key="1">
    <source>
        <dbReference type="EMBL" id="ADV46397.1"/>
    </source>
</evidence>
<reference evidence="1 2" key="1">
    <citation type="journal article" date="2011" name="Stand. Genomic Sci.">
        <title>Complete genome sequence of Nitratifractor salsuginis type strain (E9I37-1).</title>
        <authorList>
            <person name="Anderson I."/>
            <person name="Sikorski J."/>
            <person name="Zeytun A."/>
            <person name="Nolan M."/>
            <person name="Lapidus A."/>
            <person name="Lucas S."/>
            <person name="Hammon N."/>
            <person name="Deshpande S."/>
            <person name="Cheng J.F."/>
            <person name="Tapia R."/>
            <person name="Han C."/>
            <person name="Goodwin L."/>
            <person name="Pitluck S."/>
            <person name="Liolios K."/>
            <person name="Pagani I."/>
            <person name="Ivanova N."/>
            <person name="Huntemann M."/>
            <person name="Mavromatis K."/>
            <person name="Ovchinikova G."/>
            <person name="Pati A."/>
            <person name="Chen A."/>
            <person name="Palaniappan K."/>
            <person name="Land M."/>
            <person name="Hauser L."/>
            <person name="Brambilla E.M."/>
            <person name="Ngatchou-Djao O.D."/>
            <person name="Rohde M."/>
            <person name="Tindall B.J."/>
            <person name="Goker M."/>
            <person name="Detter J.C."/>
            <person name="Woyke T."/>
            <person name="Bristow J."/>
            <person name="Eisen J.A."/>
            <person name="Markowitz V."/>
            <person name="Hugenholtz P."/>
            <person name="Klenk H.P."/>
            <person name="Kyrpides N.C."/>
        </authorList>
    </citation>
    <scope>NUCLEOTIDE SEQUENCE [LARGE SCALE GENOMIC DNA]</scope>
    <source>
        <strain evidence="2">DSM 16511 / JCM 12458 / E9I37-1</strain>
    </source>
</reference>
<keyword evidence="2" id="KW-1185">Reference proteome</keyword>
<dbReference type="Proteomes" id="UP000008633">
    <property type="component" value="Chromosome"/>
</dbReference>
<protein>
    <submittedName>
        <fullName evidence="1">Uncharacterized protein</fullName>
    </submittedName>
</protein>